<dbReference type="CDD" id="cd21173">
    <property type="entry name" value="NucC-like"/>
    <property type="match status" value="1"/>
</dbReference>
<dbReference type="InterPro" id="IPR046537">
    <property type="entry name" value="DUF6602"/>
</dbReference>
<dbReference type="EMBL" id="JBJVNI010000010">
    <property type="protein sequence ID" value="MFM9610961.1"/>
    <property type="molecule type" value="Genomic_DNA"/>
</dbReference>
<evidence type="ECO:0000313" key="2">
    <source>
        <dbReference type="EMBL" id="MFM9610961.1"/>
    </source>
</evidence>
<dbReference type="Pfam" id="PF20247">
    <property type="entry name" value="DUF6602"/>
    <property type="match status" value="1"/>
</dbReference>
<comment type="caution">
    <text evidence="2">The sequence shown here is derived from an EMBL/GenBank/DDBJ whole genome shotgun (WGS) entry which is preliminary data.</text>
</comment>
<gene>
    <name evidence="2" type="ORF">ACKI18_19900</name>
</gene>
<evidence type="ECO:0000259" key="1">
    <source>
        <dbReference type="Pfam" id="PF20247"/>
    </source>
</evidence>
<keyword evidence="3" id="KW-1185">Reference proteome</keyword>
<proteinExistence type="predicted"/>
<organism evidence="2 3">
    <name type="scientific">Streptomyces niveiscabiei</name>
    <dbReference type="NCBI Taxonomy" id="164115"/>
    <lineage>
        <taxon>Bacteria</taxon>
        <taxon>Bacillati</taxon>
        <taxon>Actinomycetota</taxon>
        <taxon>Actinomycetes</taxon>
        <taxon>Kitasatosporales</taxon>
        <taxon>Streptomycetaceae</taxon>
        <taxon>Streptomyces</taxon>
    </lineage>
</organism>
<accession>A0ABW9HT14</accession>
<name>A0ABW9HT14_9ACTN</name>
<evidence type="ECO:0000313" key="3">
    <source>
        <dbReference type="Proteomes" id="UP001631957"/>
    </source>
</evidence>
<reference evidence="2 3" key="1">
    <citation type="submission" date="2024-12" db="EMBL/GenBank/DDBJ databases">
        <title>Forecasting of Potato common scab and diversities of Pathogenic streptomyces spp. in china.</title>
        <authorList>
            <person name="Handique U."/>
            <person name="Wu J."/>
        </authorList>
    </citation>
    <scope>NUCLEOTIDE SEQUENCE [LARGE SCALE GENOMIC DNA]</scope>
    <source>
        <strain evidence="2 3">ZRIMU1530</strain>
    </source>
</reference>
<dbReference type="Proteomes" id="UP001631957">
    <property type="component" value="Unassembled WGS sequence"/>
</dbReference>
<feature type="domain" description="DUF6602" evidence="1">
    <location>
        <begin position="22"/>
        <end position="126"/>
    </location>
</feature>
<sequence length="269" mass="29806">MSQEALAIILRSVAKRMRADFEQSKVFSHNGEAGTSREVLVRNFLSSCLPAHVQAIHNAEIIASDGGCSRQCDVVIVNRETPPLTSLDGYRVIPNECVYGLVEVKTNLTRKDLLDSCEKIRNARRLSKTAYRRAQNPIARTTSAYGRTYDHFPTSGIVVAFDGLSLKTLGDHLVEWCKGHPVWEWPDSVWVLGKGALQWRHTTSGLLDRTPSPGAHLVQVNAPGGEDVLLPLALHLNIHFSEAWMHPLDLVPYAGKSILGTVVREWTVP</sequence>
<dbReference type="RefSeq" id="WP_409121945.1">
    <property type="nucleotide sequence ID" value="NZ_JBJVNI010000010.1"/>
</dbReference>
<protein>
    <submittedName>
        <fullName evidence="2">DUF6602 domain-containing protein</fullName>
    </submittedName>
</protein>